<dbReference type="AlphaFoldDB" id="A0A183A772"/>
<dbReference type="WBParaSite" id="ECPE_0000281001-mRNA-1">
    <property type="protein sequence ID" value="ECPE_0000281001-mRNA-1"/>
    <property type="gene ID" value="ECPE_0000281001"/>
</dbReference>
<keyword evidence="4" id="KW-0342">GTP-binding</keyword>
<dbReference type="GO" id="GO:0005741">
    <property type="term" value="C:mitochondrial outer membrane"/>
    <property type="evidence" value="ECO:0007669"/>
    <property type="project" value="InterPro"/>
</dbReference>
<keyword evidence="8" id="KW-1185">Reference proteome</keyword>
<dbReference type="PANTHER" id="PTHR10465">
    <property type="entry name" value="TRANSMEMBRANE GTPASE FZO1"/>
    <property type="match status" value="1"/>
</dbReference>
<accession>A0A183A772</accession>
<dbReference type="InterPro" id="IPR006884">
    <property type="entry name" value="Fzo/mitofusin_HR2"/>
</dbReference>
<comment type="subcellular location">
    <subcellularLocation>
        <location evidence="1">Membrane</location>
    </subcellularLocation>
</comment>
<gene>
    <name evidence="7" type="ORF">ECPE_LOCUS2807</name>
</gene>
<dbReference type="InterPro" id="IPR027094">
    <property type="entry name" value="Mitofusin_fam"/>
</dbReference>
<dbReference type="GO" id="GO:0005525">
    <property type="term" value="F:GTP binding"/>
    <property type="evidence" value="ECO:0007669"/>
    <property type="project" value="UniProtKB-KW"/>
</dbReference>
<dbReference type="OrthoDB" id="6256226at2759"/>
<reference evidence="9" key="1">
    <citation type="submission" date="2016-06" db="UniProtKB">
        <authorList>
            <consortium name="WormBaseParasite"/>
        </authorList>
    </citation>
    <scope>IDENTIFICATION</scope>
</reference>
<protein>
    <submittedName>
        <fullName evidence="9">Fzo_mitofusin domain-containing protein</fullName>
    </submittedName>
</protein>
<keyword evidence="3" id="KW-0378">Hydrolase</keyword>
<dbReference type="Proteomes" id="UP000272942">
    <property type="component" value="Unassembled WGS sequence"/>
</dbReference>
<keyword evidence="5" id="KW-0472">Membrane</keyword>
<organism evidence="9">
    <name type="scientific">Echinostoma caproni</name>
    <dbReference type="NCBI Taxonomy" id="27848"/>
    <lineage>
        <taxon>Eukaryota</taxon>
        <taxon>Metazoa</taxon>
        <taxon>Spiralia</taxon>
        <taxon>Lophotrochozoa</taxon>
        <taxon>Platyhelminthes</taxon>
        <taxon>Trematoda</taxon>
        <taxon>Digenea</taxon>
        <taxon>Plagiorchiida</taxon>
        <taxon>Echinostomata</taxon>
        <taxon>Echinostomatoidea</taxon>
        <taxon>Echinostomatidae</taxon>
        <taxon>Echinostoma</taxon>
    </lineage>
</organism>
<evidence type="ECO:0000256" key="2">
    <source>
        <dbReference type="ARBA" id="ARBA00022741"/>
    </source>
</evidence>
<evidence type="ECO:0000256" key="4">
    <source>
        <dbReference type="ARBA" id="ARBA00023134"/>
    </source>
</evidence>
<reference evidence="7 8" key="2">
    <citation type="submission" date="2018-11" db="EMBL/GenBank/DDBJ databases">
        <authorList>
            <consortium name="Pathogen Informatics"/>
        </authorList>
    </citation>
    <scope>NUCLEOTIDE SEQUENCE [LARGE SCALE GENOMIC DNA]</scope>
    <source>
        <strain evidence="7 8">Egypt</strain>
    </source>
</reference>
<feature type="domain" description="Fzo/mitofusin HR2" evidence="6">
    <location>
        <begin position="241"/>
        <end position="369"/>
    </location>
</feature>
<dbReference type="GO" id="GO:0003924">
    <property type="term" value="F:GTPase activity"/>
    <property type="evidence" value="ECO:0007669"/>
    <property type="project" value="InterPro"/>
</dbReference>
<proteinExistence type="predicted"/>
<dbReference type="SUPFAM" id="SSF111479">
    <property type="entry name" value="Fzo-like conserved region"/>
    <property type="match status" value="1"/>
</dbReference>
<dbReference type="Pfam" id="PF04799">
    <property type="entry name" value="Fzo_mitofusin"/>
    <property type="match status" value="1"/>
</dbReference>
<sequence>MAEGWQERLQEFCNFESVFEKTLSESATRTKFATHCEQGKQIAEHFRSVMEKVYETTVEEKDAAVRLRCLSQSRLEEVRSRLVKTNQALDDMIHTCLARVEAQVASALNAEIRRLGELVDSYSRPFHPDPAMLHLYKRELNTHVERELGRKLTEACSSDILNEVSRAEQMMTNGLAKIVSDETYKSRIFQLIDPNAFTPEFHVDCRNLCADFREDIQFRFSLGLSAILQRLTAPRRGANQVSKAVGWRVLGLAAGLYGGLYLYERIAWTNKAKEATFKRQYVDFASHKLRLIVDLTSTNARHQVKRELQVAQKKLAGQVETFAESLVDEVKQLDEDIVHLETITTDAKKLKNRASQLLSSLNRFYDLFIANLWHEPG</sequence>
<name>A0A183A772_9TREM</name>
<dbReference type="Gene3D" id="1.20.5.110">
    <property type="match status" value="1"/>
</dbReference>
<evidence type="ECO:0000313" key="7">
    <source>
        <dbReference type="EMBL" id="VDP67491.1"/>
    </source>
</evidence>
<dbReference type="GO" id="GO:0008053">
    <property type="term" value="P:mitochondrial fusion"/>
    <property type="evidence" value="ECO:0007669"/>
    <property type="project" value="InterPro"/>
</dbReference>
<dbReference type="GO" id="GO:0051646">
    <property type="term" value="P:mitochondrion localization"/>
    <property type="evidence" value="ECO:0007669"/>
    <property type="project" value="TreeGrafter"/>
</dbReference>
<evidence type="ECO:0000313" key="8">
    <source>
        <dbReference type="Proteomes" id="UP000272942"/>
    </source>
</evidence>
<evidence type="ECO:0000313" key="9">
    <source>
        <dbReference type="WBParaSite" id="ECPE_0000281001-mRNA-1"/>
    </source>
</evidence>
<evidence type="ECO:0000259" key="6">
    <source>
        <dbReference type="Pfam" id="PF04799"/>
    </source>
</evidence>
<keyword evidence="2" id="KW-0547">Nucleotide-binding</keyword>
<dbReference type="EMBL" id="UZAN01039870">
    <property type="protein sequence ID" value="VDP67491.1"/>
    <property type="molecule type" value="Genomic_DNA"/>
</dbReference>
<evidence type="ECO:0000256" key="5">
    <source>
        <dbReference type="ARBA" id="ARBA00023136"/>
    </source>
</evidence>
<evidence type="ECO:0000256" key="3">
    <source>
        <dbReference type="ARBA" id="ARBA00022801"/>
    </source>
</evidence>
<evidence type="ECO:0000256" key="1">
    <source>
        <dbReference type="ARBA" id="ARBA00004370"/>
    </source>
</evidence>
<dbReference type="PANTHER" id="PTHR10465:SF3">
    <property type="entry name" value="TRANSMEMBRANE GTPASE MARF-RELATED"/>
    <property type="match status" value="1"/>
</dbReference>